<dbReference type="InterPro" id="IPR008266">
    <property type="entry name" value="Tyr_kinase_AS"/>
</dbReference>
<feature type="region of interest" description="Disordered" evidence="18">
    <location>
        <begin position="449"/>
        <end position="517"/>
    </location>
</feature>
<dbReference type="GeneID" id="109623259"/>
<reference evidence="23" key="2">
    <citation type="submission" date="2025-05" db="UniProtKB">
        <authorList>
            <consortium name="EnsemblMetazoa"/>
        </authorList>
    </citation>
    <scope>IDENTIFICATION</scope>
    <source>
        <strain evidence="23">Foshan</strain>
    </source>
</reference>
<dbReference type="PANTHER" id="PTHR24345">
    <property type="entry name" value="SERINE/THREONINE-PROTEIN KINASE PLK"/>
    <property type="match status" value="1"/>
</dbReference>
<evidence type="ECO:0000259" key="20">
    <source>
        <dbReference type="PROSITE" id="PS50078"/>
    </source>
</evidence>
<evidence type="ECO:0000313" key="23">
    <source>
        <dbReference type="EnsemblMetazoa" id="AALFPA23_023536.P35010"/>
    </source>
</evidence>
<dbReference type="CDD" id="cd13115">
    <property type="entry name" value="POLO_box_Plk4_2"/>
    <property type="match status" value="1"/>
</dbReference>
<dbReference type="PROSITE" id="PS51985">
    <property type="entry name" value="CPB2"/>
    <property type="match status" value="1"/>
</dbReference>
<feature type="domain" description="Protein kinase" evidence="19">
    <location>
        <begin position="10"/>
        <end position="263"/>
    </location>
</feature>
<dbReference type="Gene3D" id="3.30.1120.130">
    <property type="match status" value="1"/>
</dbReference>
<evidence type="ECO:0000256" key="4">
    <source>
        <dbReference type="ARBA" id="ARBA00022490"/>
    </source>
</evidence>
<evidence type="ECO:0000256" key="2">
    <source>
        <dbReference type="ARBA" id="ARBA00012424"/>
    </source>
</evidence>
<dbReference type="Gene3D" id="3.30.1120.120">
    <property type="match status" value="1"/>
</dbReference>
<feature type="region of interest" description="Disordered" evidence="18">
    <location>
        <begin position="722"/>
        <end position="799"/>
    </location>
</feature>
<keyword evidence="24" id="KW-1185">Reference proteome</keyword>
<accession>A0ABM2A1B5</accession>
<evidence type="ECO:0000256" key="16">
    <source>
        <dbReference type="ARBA" id="ARBA00048347"/>
    </source>
</evidence>
<keyword evidence="9 17" id="KW-0067">ATP-binding</keyword>
<evidence type="ECO:0000256" key="14">
    <source>
        <dbReference type="ARBA" id="ARBA00030924"/>
    </source>
</evidence>
<feature type="binding site" evidence="17">
    <location>
        <position position="39"/>
    </location>
    <ligand>
        <name>ATP</name>
        <dbReference type="ChEBI" id="CHEBI:30616"/>
    </ligand>
</feature>
<evidence type="ECO:0000256" key="15">
    <source>
        <dbReference type="ARBA" id="ARBA00047802"/>
    </source>
</evidence>
<feature type="compositionally biased region" description="Basic residues" evidence="18">
    <location>
        <begin position="501"/>
        <end position="511"/>
    </location>
</feature>
<dbReference type="RefSeq" id="XP_019933307.3">
    <property type="nucleotide sequence ID" value="XM_020077748.3"/>
</dbReference>
<feature type="compositionally biased region" description="Basic and acidic residues" evidence="18">
    <location>
        <begin position="458"/>
        <end position="473"/>
    </location>
</feature>
<dbReference type="InterPro" id="IPR046437">
    <property type="entry name" value="Ser_Thr-PK_POLO_box_1_sf"/>
</dbReference>
<comment type="subcellular location">
    <subcellularLocation>
        <location evidence="1">Cytoplasm</location>
        <location evidence="1">Cytoskeleton</location>
        <location evidence="1">Microtubule organizing center</location>
        <location evidence="1">Centrosome</location>
        <location evidence="1">Centriole</location>
    </subcellularLocation>
</comment>
<dbReference type="CDD" id="cd13116">
    <property type="entry name" value="POLO_box_Plk4_3"/>
    <property type="match status" value="1"/>
</dbReference>
<keyword evidence="5" id="KW-0723">Serine/threonine-protein kinase</keyword>
<dbReference type="SUPFAM" id="SSF82615">
    <property type="entry name" value="Polo-box domain"/>
    <property type="match status" value="1"/>
</dbReference>
<evidence type="ECO:0000313" key="24">
    <source>
        <dbReference type="Proteomes" id="UP000069940"/>
    </source>
</evidence>
<dbReference type="PROSITE" id="PS00109">
    <property type="entry name" value="PROTEIN_KINASE_TYR"/>
    <property type="match status" value="1"/>
</dbReference>
<dbReference type="InterPro" id="IPR000959">
    <property type="entry name" value="POLO_box_dom"/>
</dbReference>
<dbReference type="PROSITE" id="PS51984">
    <property type="entry name" value="CPB1"/>
    <property type="match status" value="1"/>
</dbReference>
<dbReference type="PROSITE" id="PS50078">
    <property type="entry name" value="POLO_BOX"/>
    <property type="match status" value="1"/>
</dbReference>
<dbReference type="PROSITE" id="PS00107">
    <property type="entry name" value="PROTEIN_KINASE_ATP"/>
    <property type="match status" value="1"/>
</dbReference>
<dbReference type="InterPro" id="IPR033698">
    <property type="entry name" value="POLO_box_Plk4_2"/>
</dbReference>
<dbReference type="InterPro" id="IPR000719">
    <property type="entry name" value="Prot_kinase_dom"/>
</dbReference>
<evidence type="ECO:0000256" key="3">
    <source>
        <dbReference type="ARBA" id="ARBA00020245"/>
    </source>
</evidence>
<protein>
    <recommendedName>
        <fullName evidence="3">Serine/threonine-protein kinase PLK4</fullName>
        <ecNumber evidence="2">2.7.11.21</ecNumber>
    </recommendedName>
    <alternativeName>
        <fullName evidence="12">Polo-like kinase 4</fullName>
    </alternativeName>
    <alternativeName>
        <fullName evidence="13 14">Serine/threonine-protein kinase SAK</fullName>
    </alternativeName>
</protein>
<proteinExistence type="predicted"/>
<dbReference type="Pfam" id="PF18409">
    <property type="entry name" value="Plk4_PB2"/>
    <property type="match status" value="1"/>
</dbReference>
<comment type="catalytic activity">
    <reaction evidence="16">
        <text>L-seryl-[protein] + ATP = O-phospho-L-seryl-[protein] + ADP + H(+)</text>
        <dbReference type="Rhea" id="RHEA:17989"/>
        <dbReference type="Rhea" id="RHEA-COMP:9863"/>
        <dbReference type="Rhea" id="RHEA-COMP:11604"/>
        <dbReference type="ChEBI" id="CHEBI:15378"/>
        <dbReference type="ChEBI" id="CHEBI:29999"/>
        <dbReference type="ChEBI" id="CHEBI:30616"/>
        <dbReference type="ChEBI" id="CHEBI:83421"/>
        <dbReference type="ChEBI" id="CHEBI:456216"/>
        <dbReference type="EC" id="2.7.11.21"/>
    </reaction>
</comment>
<sequence length="905" mass="100508">MSFGDRIEDYEVYEILGKGGFASVYRAKCLVTGTFVAIKMIDKKLMQSSGMANRVRQEVSIHSQLKHPSILELYTFFEDANYVYLVLELAENGELQRYLRETKKTFNEYEAASVLKQVVDGLLYLHSHHILHRDMSLANLLLTKQMTVKISDFGLATQLTRPDEKHMTLCGTPNYISPEVASRASHGLPADVWGLGCMLYTFLVGKPPFDTEGVKSTLTKVVLSNYTVPSYISAEARDLIDQLLKKNPAERIKLDQVLQHPFMRKATSFESYRVGGTLASSDSGVVTMSSNGSSNRSNVPSSYGHDRFQPAPIGHQMPLRYQPISEHEYDFQESILPPQRPQSASHNKPTSDFFSGVSNDPRMMAPPSRAIQHHLNQISLLQQFNSLELMEKYNINKADIASVGRSASEGSSGMLLQDQHQMQQQQHQAISLLNSKPKSASISMLYQIPGSGGPSSFGEKENYTYPKRDDRETPLNLGDYDFIDHCQPKGKDYAPRSATPKQRRSPAKSPRKRLDVPPLNTARLLPNRHKTKNAILSIRSSGEVVLEFIKFKTRYKEDRVVDVCRISSDGLRFVLYHPDGGKGVPIVEEPPDVPPGGADSIFSYENLPEKHWKKYQYAARFVQMVKAKTPKITYYSEKAKCQLMETLEDYEASFYSGTKIVKSPQDGVKIVDSNGITIRTTANLSSSQNAEYQHFQQTMEHCLNIERALSAIQTGKTFPLIIGRRPAHAPPPSSSSSSSSTKENHIYSNISSPNTPHTPHQMPSFAMSSASHASASNPLSRRPVLSPKPVPPNFSNVATKKCTIPGVGTAVQLSQGVVQVQFLDGATLSLIPIEQGGGVTFSPAVGSPLQHYSTQDDALLPATLRDKIDRMPAILRELNAAPVPSIPFNFVEGSSPRTPLTRFMR</sequence>
<keyword evidence="10" id="KW-0832">Ubl conjugation</keyword>
<evidence type="ECO:0000256" key="13">
    <source>
        <dbReference type="ARBA" id="ARBA00030429"/>
    </source>
</evidence>
<keyword evidence="11" id="KW-0206">Cytoskeleton</keyword>
<keyword evidence="7 17" id="KW-0547">Nucleotide-binding</keyword>
<feature type="compositionally biased region" description="Polar residues" evidence="18">
    <location>
        <begin position="746"/>
        <end position="758"/>
    </location>
</feature>
<keyword evidence="6" id="KW-0808">Transferase</keyword>
<name>A0ABM2A1B5_AEDAL</name>
<feature type="domain" description="Cryptic POLO box 2 (CPB2)" evidence="22">
    <location>
        <begin position="629"/>
        <end position="732"/>
    </location>
</feature>
<evidence type="ECO:0000256" key="11">
    <source>
        <dbReference type="ARBA" id="ARBA00023212"/>
    </source>
</evidence>
<dbReference type="InterPro" id="IPR033699">
    <property type="entry name" value="POLO_box_Plk4_1"/>
</dbReference>
<reference evidence="24" key="1">
    <citation type="journal article" date="2015" name="Proc. Natl. Acad. Sci. U.S.A.">
        <title>Genome sequence of the Asian Tiger mosquito, Aedes albopictus, reveals insights into its biology, genetics, and evolution.</title>
        <authorList>
            <person name="Chen X.G."/>
            <person name="Jiang X."/>
            <person name="Gu J."/>
            <person name="Xu M."/>
            <person name="Wu Y."/>
            <person name="Deng Y."/>
            <person name="Zhang C."/>
            <person name="Bonizzoni M."/>
            <person name="Dermauw W."/>
            <person name="Vontas J."/>
            <person name="Armbruster P."/>
            <person name="Huang X."/>
            <person name="Yang Y."/>
            <person name="Zhang H."/>
            <person name="He W."/>
            <person name="Peng H."/>
            <person name="Liu Y."/>
            <person name="Wu K."/>
            <person name="Chen J."/>
            <person name="Lirakis M."/>
            <person name="Topalis P."/>
            <person name="Van Leeuwen T."/>
            <person name="Hall A.B."/>
            <person name="Jiang X."/>
            <person name="Thorpe C."/>
            <person name="Mueller R.L."/>
            <person name="Sun C."/>
            <person name="Waterhouse R.M."/>
            <person name="Yan G."/>
            <person name="Tu Z.J."/>
            <person name="Fang X."/>
            <person name="James A.A."/>
        </authorList>
    </citation>
    <scope>NUCLEOTIDE SEQUENCE [LARGE SCALE GENOMIC DNA]</scope>
    <source>
        <strain evidence="24">Foshan</strain>
    </source>
</reference>
<dbReference type="PANTHER" id="PTHR24345:SF91">
    <property type="entry name" value="SERINE_THREONINE-PROTEIN KINASE PLK4"/>
    <property type="match status" value="1"/>
</dbReference>
<evidence type="ECO:0000256" key="10">
    <source>
        <dbReference type="ARBA" id="ARBA00022843"/>
    </source>
</evidence>
<evidence type="ECO:0000256" key="1">
    <source>
        <dbReference type="ARBA" id="ARBA00004114"/>
    </source>
</evidence>
<dbReference type="InterPro" id="IPR017441">
    <property type="entry name" value="Protein_kinase_ATP_BS"/>
</dbReference>
<dbReference type="CDD" id="cd13114">
    <property type="entry name" value="POLO_box_Plk4_1"/>
    <property type="match status" value="1"/>
</dbReference>
<evidence type="ECO:0000256" key="17">
    <source>
        <dbReference type="PROSITE-ProRule" id="PRU10141"/>
    </source>
</evidence>
<dbReference type="EC" id="2.7.11.21" evidence="2"/>
<evidence type="ECO:0000259" key="21">
    <source>
        <dbReference type="PROSITE" id="PS51984"/>
    </source>
</evidence>
<evidence type="ECO:0000259" key="19">
    <source>
        <dbReference type="PROSITE" id="PS50011"/>
    </source>
</evidence>
<evidence type="ECO:0000256" key="7">
    <source>
        <dbReference type="ARBA" id="ARBA00022741"/>
    </source>
</evidence>
<dbReference type="InterPro" id="IPR011009">
    <property type="entry name" value="Kinase-like_dom_sf"/>
</dbReference>
<evidence type="ECO:0000256" key="9">
    <source>
        <dbReference type="ARBA" id="ARBA00022840"/>
    </source>
</evidence>
<feature type="domain" description="Cryptic POLO box 1 (CPB1)" evidence="21">
    <location>
        <begin position="511"/>
        <end position="628"/>
    </location>
</feature>
<evidence type="ECO:0000259" key="22">
    <source>
        <dbReference type="PROSITE" id="PS51985"/>
    </source>
</evidence>
<evidence type="ECO:0000256" key="18">
    <source>
        <dbReference type="SAM" id="MobiDB-lite"/>
    </source>
</evidence>
<dbReference type="Pfam" id="PF18190">
    <property type="entry name" value="Plk4_PB1"/>
    <property type="match status" value="1"/>
</dbReference>
<feature type="compositionally biased region" description="Basic and acidic residues" evidence="18">
    <location>
        <begin position="482"/>
        <end position="494"/>
    </location>
</feature>
<dbReference type="Gene3D" id="1.10.510.10">
    <property type="entry name" value="Transferase(Phosphotransferase) domain 1"/>
    <property type="match status" value="1"/>
</dbReference>
<dbReference type="EnsemblMetazoa" id="AALFPA23_023536.R35010">
    <property type="protein sequence ID" value="AALFPA23_023536.P35010"/>
    <property type="gene ID" value="AALFPA23_023536"/>
</dbReference>
<dbReference type="Gene3D" id="3.30.1120.30">
    <property type="entry name" value="POLO box domain"/>
    <property type="match status" value="1"/>
</dbReference>
<evidence type="ECO:0000256" key="12">
    <source>
        <dbReference type="ARBA" id="ARBA00030332"/>
    </source>
</evidence>
<dbReference type="Pfam" id="PF00069">
    <property type="entry name" value="Pkinase"/>
    <property type="match status" value="1"/>
</dbReference>
<feature type="domain" description="POLO box" evidence="20">
    <location>
        <begin position="798"/>
        <end position="880"/>
    </location>
</feature>
<dbReference type="Proteomes" id="UP000069940">
    <property type="component" value="Unassembled WGS sequence"/>
</dbReference>
<feature type="compositionally biased region" description="Low complexity" evidence="18">
    <location>
        <begin position="764"/>
        <end position="776"/>
    </location>
</feature>
<organism evidence="23 24">
    <name type="scientific">Aedes albopictus</name>
    <name type="common">Asian tiger mosquito</name>
    <name type="synonym">Stegomyia albopicta</name>
    <dbReference type="NCBI Taxonomy" id="7160"/>
    <lineage>
        <taxon>Eukaryota</taxon>
        <taxon>Metazoa</taxon>
        <taxon>Ecdysozoa</taxon>
        <taxon>Arthropoda</taxon>
        <taxon>Hexapoda</taxon>
        <taxon>Insecta</taxon>
        <taxon>Pterygota</taxon>
        <taxon>Neoptera</taxon>
        <taxon>Endopterygota</taxon>
        <taxon>Diptera</taxon>
        <taxon>Nematocera</taxon>
        <taxon>Culicoidea</taxon>
        <taxon>Culicidae</taxon>
        <taxon>Culicinae</taxon>
        <taxon>Aedini</taxon>
        <taxon>Aedes</taxon>
        <taxon>Stegomyia</taxon>
    </lineage>
</organism>
<dbReference type="InterPro" id="IPR033696">
    <property type="entry name" value="POLO_box_Plk4_C"/>
</dbReference>
<dbReference type="PROSITE" id="PS50011">
    <property type="entry name" value="PROTEIN_KINASE_DOM"/>
    <property type="match status" value="1"/>
</dbReference>
<dbReference type="InterPro" id="IPR036947">
    <property type="entry name" value="POLO_box_dom_sf"/>
</dbReference>
<evidence type="ECO:0000256" key="5">
    <source>
        <dbReference type="ARBA" id="ARBA00022527"/>
    </source>
</evidence>
<evidence type="ECO:0000256" key="6">
    <source>
        <dbReference type="ARBA" id="ARBA00022679"/>
    </source>
</evidence>
<comment type="catalytic activity">
    <reaction evidence="15">
        <text>L-threonyl-[protein] + ATP = O-phospho-L-threonyl-[protein] + ADP + H(+)</text>
        <dbReference type="Rhea" id="RHEA:46608"/>
        <dbReference type="Rhea" id="RHEA-COMP:11060"/>
        <dbReference type="Rhea" id="RHEA-COMP:11605"/>
        <dbReference type="ChEBI" id="CHEBI:15378"/>
        <dbReference type="ChEBI" id="CHEBI:30013"/>
        <dbReference type="ChEBI" id="CHEBI:30616"/>
        <dbReference type="ChEBI" id="CHEBI:61977"/>
        <dbReference type="ChEBI" id="CHEBI:456216"/>
        <dbReference type="EC" id="2.7.11.21"/>
    </reaction>
</comment>
<dbReference type="SUPFAM" id="SSF56112">
    <property type="entry name" value="Protein kinase-like (PK-like)"/>
    <property type="match status" value="1"/>
</dbReference>
<dbReference type="InterPro" id="IPR047108">
    <property type="entry name" value="Plk4-like_POLO_box_2_sf"/>
</dbReference>
<evidence type="ECO:0000256" key="8">
    <source>
        <dbReference type="ARBA" id="ARBA00022777"/>
    </source>
</evidence>
<keyword evidence="8" id="KW-0418">Kinase</keyword>
<keyword evidence="4" id="KW-0963">Cytoplasm</keyword>